<dbReference type="GO" id="GO:0004525">
    <property type="term" value="F:ribonuclease III activity"/>
    <property type="evidence" value="ECO:0007669"/>
    <property type="project" value="UniProtKB-UniRule"/>
</dbReference>
<dbReference type="GO" id="GO:0003725">
    <property type="term" value="F:double-stranded RNA binding"/>
    <property type="evidence" value="ECO:0007669"/>
    <property type="project" value="TreeGrafter"/>
</dbReference>
<organism evidence="18 19">
    <name type="scientific">Nitrosomonas ureae</name>
    <dbReference type="NCBI Taxonomy" id="44577"/>
    <lineage>
        <taxon>Bacteria</taxon>
        <taxon>Pseudomonadati</taxon>
        <taxon>Pseudomonadota</taxon>
        <taxon>Betaproteobacteria</taxon>
        <taxon>Nitrosomonadales</taxon>
        <taxon>Nitrosomonadaceae</taxon>
        <taxon>Nitrosomonas</taxon>
    </lineage>
</organism>
<evidence type="ECO:0000313" key="18">
    <source>
        <dbReference type="EMBL" id="SNX61297.1"/>
    </source>
</evidence>
<feature type="active site" evidence="15">
    <location>
        <position position="53"/>
    </location>
</feature>
<feature type="binding site" evidence="15">
    <location>
        <position position="125"/>
    </location>
    <ligand>
        <name>Mg(2+)</name>
        <dbReference type="ChEBI" id="CHEBI:18420"/>
    </ligand>
</feature>
<evidence type="ECO:0000256" key="8">
    <source>
        <dbReference type="ARBA" id="ARBA00022694"/>
    </source>
</evidence>
<evidence type="ECO:0000256" key="1">
    <source>
        <dbReference type="ARBA" id="ARBA00000109"/>
    </source>
</evidence>
<sequence length="237" mass="26640">MRDETISNNTRQLLDIFCERLGYCFTQSHLLQTALTHRSHSLPHNERLEFLGDAILNCVISGIIYKHFPELPEGHLSRLRANFVNQKALSSIALNLQMDKLLRLGEGELKSGGCHRPSILADTFEALLGAIYLDSDYAQVETVVMAIYLPLIQNIDLKSPAKDPKTLLQEFLQNQKLSLPEYLVVTTSGKAHKQKFKVECVISSLNIRTAGEGTNRRSAEQVAAKLAYEKICLQHTH</sequence>
<accession>A0A285C126</accession>
<dbReference type="PROSITE" id="PS00517">
    <property type="entry name" value="RNASE_3_1"/>
    <property type="match status" value="1"/>
</dbReference>
<evidence type="ECO:0000313" key="19">
    <source>
        <dbReference type="Proteomes" id="UP000242498"/>
    </source>
</evidence>
<dbReference type="NCBIfam" id="TIGR02191">
    <property type="entry name" value="RNaseIII"/>
    <property type="match status" value="1"/>
</dbReference>
<dbReference type="PROSITE" id="PS50142">
    <property type="entry name" value="RNASE_3_2"/>
    <property type="match status" value="1"/>
</dbReference>
<keyword evidence="11 15" id="KW-0255">Endonuclease</keyword>
<dbReference type="PANTHER" id="PTHR11207:SF0">
    <property type="entry name" value="RIBONUCLEASE 3"/>
    <property type="match status" value="1"/>
</dbReference>
<dbReference type="InterPro" id="IPR036389">
    <property type="entry name" value="RNase_III_sf"/>
</dbReference>
<dbReference type="EC" id="3.1.26.3" evidence="15"/>
<dbReference type="PROSITE" id="PS50137">
    <property type="entry name" value="DS_RBD"/>
    <property type="match status" value="1"/>
</dbReference>
<dbReference type="Gene3D" id="1.10.1520.10">
    <property type="entry name" value="Ribonuclease III domain"/>
    <property type="match status" value="1"/>
</dbReference>
<feature type="binding site" evidence="15">
    <location>
        <position position="122"/>
    </location>
    <ligand>
        <name>Mg(2+)</name>
        <dbReference type="ChEBI" id="CHEBI:18420"/>
    </ligand>
</feature>
<dbReference type="SUPFAM" id="SSF54768">
    <property type="entry name" value="dsRNA-binding domain-like"/>
    <property type="match status" value="1"/>
</dbReference>
<evidence type="ECO:0000256" key="9">
    <source>
        <dbReference type="ARBA" id="ARBA00022722"/>
    </source>
</evidence>
<name>A0A285C126_9PROT</name>
<keyword evidence="5 15" id="KW-0963">Cytoplasm</keyword>
<dbReference type="RefSeq" id="WP_096294049.1">
    <property type="nucleotide sequence ID" value="NZ_LT907782.1"/>
</dbReference>
<dbReference type="GO" id="GO:0006397">
    <property type="term" value="P:mRNA processing"/>
    <property type="evidence" value="ECO:0007669"/>
    <property type="project" value="UniProtKB-UniRule"/>
</dbReference>
<reference evidence="18 19" key="1">
    <citation type="submission" date="2017-08" db="EMBL/GenBank/DDBJ databases">
        <authorList>
            <person name="de Groot N.N."/>
        </authorList>
    </citation>
    <scope>NUCLEOTIDE SEQUENCE [LARGE SCALE GENOMIC DNA]</scope>
    <source>
        <strain evidence="18 19">Nm15</strain>
    </source>
</reference>
<evidence type="ECO:0000256" key="11">
    <source>
        <dbReference type="ARBA" id="ARBA00022759"/>
    </source>
</evidence>
<evidence type="ECO:0000259" key="16">
    <source>
        <dbReference type="PROSITE" id="PS50137"/>
    </source>
</evidence>
<keyword evidence="14 15" id="KW-0694">RNA-binding</keyword>
<keyword evidence="7 15" id="KW-0507">mRNA processing</keyword>
<evidence type="ECO:0000256" key="6">
    <source>
        <dbReference type="ARBA" id="ARBA00022552"/>
    </source>
</evidence>
<dbReference type="GO" id="GO:0042802">
    <property type="term" value="F:identical protein binding"/>
    <property type="evidence" value="ECO:0007669"/>
    <property type="project" value="UniProtKB-ARBA"/>
</dbReference>
<evidence type="ECO:0000256" key="4">
    <source>
        <dbReference type="ARBA" id="ARBA00011738"/>
    </source>
</evidence>
<proteinExistence type="inferred from homology"/>
<keyword evidence="13 15" id="KW-0460">Magnesium</keyword>
<dbReference type="CDD" id="cd10845">
    <property type="entry name" value="DSRM_RNAse_III_family"/>
    <property type="match status" value="1"/>
</dbReference>
<feature type="domain" description="RNase III" evidence="17">
    <location>
        <begin position="14"/>
        <end position="136"/>
    </location>
</feature>
<evidence type="ECO:0000256" key="3">
    <source>
        <dbReference type="ARBA" id="ARBA00010183"/>
    </source>
</evidence>
<comment type="subunit">
    <text evidence="4 15">Homodimer.</text>
</comment>
<gene>
    <name evidence="15" type="primary">rnc</name>
    <name evidence="18" type="ORF">SAMN06296273_2751</name>
</gene>
<keyword evidence="9 15" id="KW-0540">Nuclease</keyword>
<dbReference type="Gene3D" id="3.30.160.20">
    <property type="match status" value="1"/>
</dbReference>
<dbReference type="OrthoDB" id="9805026at2"/>
<dbReference type="GO" id="GO:0008033">
    <property type="term" value="P:tRNA processing"/>
    <property type="evidence" value="ECO:0007669"/>
    <property type="project" value="UniProtKB-KW"/>
</dbReference>
<feature type="active site" evidence="15">
    <location>
        <position position="125"/>
    </location>
</feature>
<comment type="similarity">
    <text evidence="3">Belongs to the ribonuclease III family.</text>
</comment>
<evidence type="ECO:0000259" key="17">
    <source>
        <dbReference type="PROSITE" id="PS50142"/>
    </source>
</evidence>
<evidence type="ECO:0000256" key="13">
    <source>
        <dbReference type="ARBA" id="ARBA00022842"/>
    </source>
</evidence>
<keyword evidence="12 15" id="KW-0378">Hydrolase</keyword>
<dbReference type="SMART" id="SM00535">
    <property type="entry name" value="RIBOc"/>
    <property type="match status" value="1"/>
</dbReference>
<dbReference type="FunFam" id="3.30.160.20:FF:000003">
    <property type="entry name" value="Ribonuclease 3"/>
    <property type="match status" value="1"/>
</dbReference>
<evidence type="ECO:0000256" key="5">
    <source>
        <dbReference type="ARBA" id="ARBA00022490"/>
    </source>
</evidence>
<comment type="cofactor">
    <cofactor evidence="15">
        <name>Mg(2+)</name>
        <dbReference type="ChEBI" id="CHEBI:18420"/>
    </cofactor>
</comment>
<comment type="subcellular location">
    <subcellularLocation>
        <location evidence="2 15">Cytoplasm</location>
    </subcellularLocation>
</comment>
<dbReference type="InterPro" id="IPR000999">
    <property type="entry name" value="RNase_III_dom"/>
</dbReference>
<dbReference type="Pfam" id="PF00035">
    <property type="entry name" value="dsrm"/>
    <property type="match status" value="1"/>
</dbReference>
<feature type="binding site" evidence="15">
    <location>
        <position position="49"/>
    </location>
    <ligand>
        <name>Mg(2+)</name>
        <dbReference type="ChEBI" id="CHEBI:18420"/>
    </ligand>
</feature>
<protein>
    <recommendedName>
        <fullName evidence="15">Ribonuclease 3</fullName>
        <ecNumber evidence="15">3.1.26.3</ecNumber>
    </recommendedName>
    <alternativeName>
        <fullName evidence="15">Ribonuclease III</fullName>
        <shortName evidence="15">RNase III</shortName>
    </alternativeName>
</protein>
<evidence type="ECO:0000256" key="15">
    <source>
        <dbReference type="HAMAP-Rule" id="MF_00104"/>
    </source>
</evidence>
<evidence type="ECO:0000256" key="10">
    <source>
        <dbReference type="ARBA" id="ARBA00022723"/>
    </source>
</evidence>
<dbReference type="EMBL" id="LT907782">
    <property type="protein sequence ID" value="SNX61297.1"/>
    <property type="molecule type" value="Genomic_DNA"/>
</dbReference>
<dbReference type="AlphaFoldDB" id="A0A285C126"/>
<dbReference type="GO" id="GO:0019843">
    <property type="term" value="F:rRNA binding"/>
    <property type="evidence" value="ECO:0007669"/>
    <property type="project" value="UniProtKB-KW"/>
</dbReference>
<evidence type="ECO:0000256" key="14">
    <source>
        <dbReference type="ARBA" id="ARBA00022884"/>
    </source>
</evidence>
<dbReference type="SMART" id="SM00358">
    <property type="entry name" value="DSRM"/>
    <property type="match status" value="1"/>
</dbReference>
<comment type="function">
    <text evidence="15">Digests double-stranded RNA. Involved in the processing of primary rRNA transcript to yield the immediate precursors to the large and small rRNAs (23S and 16S). Processes some mRNAs, and tRNAs when they are encoded in the rRNA operon. Processes pre-crRNA and tracrRNA of type II CRISPR loci if present in the organism.</text>
</comment>
<keyword evidence="8 15" id="KW-0819">tRNA processing</keyword>
<evidence type="ECO:0000256" key="7">
    <source>
        <dbReference type="ARBA" id="ARBA00022664"/>
    </source>
</evidence>
<keyword evidence="15" id="KW-0699">rRNA-binding</keyword>
<dbReference type="CDD" id="cd00593">
    <property type="entry name" value="RIBOc"/>
    <property type="match status" value="1"/>
</dbReference>
<keyword evidence="6 15" id="KW-0698">rRNA processing</keyword>
<dbReference type="GO" id="GO:0046872">
    <property type="term" value="F:metal ion binding"/>
    <property type="evidence" value="ECO:0007669"/>
    <property type="project" value="UniProtKB-KW"/>
</dbReference>
<dbReference type="HAMAP" id="MF_00104">
    <property type="entry name" value="RNase_III"/>
    <property type="match status" value="1"/>
</dbReference>
<evidence type="ECO:0000256" key="12">
    <source>
        <dbReference type="ARBA" id="ARBA00022801"/>
    </source>
</evidence>
<keyword evidence="10 15" id="KW-0479">Metal-binding</keyword>
<comment type="catalytic activity">
    <reaction evidence="1 15">
        <text>Endonucleolytic cleavage to 5'-phosphomonoester.</text>
        <dbReference type="EC" id="3.1.26.3"/>
    </reaction>
</comment>
<dbReference type="Proteomes" id="UP000242498">
    <property type="component" value="Chromosome I"/>
</dbReference>
<dbReference type="Pfam" id="PF14622">
    <property type="entry name" value="Ribonucleas_3_3"/>
    <property type="match status" value="1"/>
</dbReference>
<dbReference type="FunFam" id="1.10.1520.10:FF:000001">
    <property type="entry name" value="Ribonuclease 3"/>
    <property type="match status" value="1"/>
</dbReference>
<dbReference type="GO" id="GO:0010468">
    <property type="term" value="P:regulation of gene expression"/>
    <property type="evidence" value="ECO:0007669"/>
    <property type="project" value="TreeGrafter"/>
</dbReference>
<dbReference type="SUPFAM" id="SSF69065">
    <property type="entry name" value="RNase III domain-like"/>
    <property type="match status" value="1"/>
</dbReference>
<dbReference type="InterPro" id="IPR014720">
    <property type="entry name" value="dsRBD_dom"/>
</dbReference>
<dbReference type="InterPro" id="IPR011907">
    <property type="entry name" value="RNase_III"/>
</dbReference>
<evidence type="ECO:0000256" key="2">
    <source>
        <dbReference type="ARBA" id="ARBA00004496"/>
    </source>
</evidence>
<feature type="domain" description="DRBM" evidence="16">
    <location>
        <begin position="163"/>
        <end position="233"/>
    </location>
</feature>
<dbReference type="GO" id="GO:0005737">
    <property type="term" value="C:cytoplasm"/>
    <property type="evidence" value="ECO:0007669"/>
    <property type="project" value="UniProtKB-SubCell"/>
</dbReference>
<dbReference type="PANTHER" id="PTHR11207">
    <property type="entry name" value="RIBONUCLEASE III"/>
    <property type="match status" value="1"/>
</dbReference>
<dbReference type="GO" id="GO:0006364">
    <property type="term" value="P:rRNA processing"/>
    <property type="evidence" value="ECO:0007669"/>
    <property type="project" value="UniProtKB-UniRule"/>
</dbReference>